<protein>
    <submittedName>
        <fullName evidence="1">Uncharacterized protein</fullName>
    </submittedName>
</protein>
<reference evidence="1" key="1">
    <citation type="journal article" date="2015" name="Nature">
        <title>Complex archaea that bridge the gap between prokaryotes and eukaryotes.</title>
        <authorList>
            <person name="Spang A."/>
            <person name="Saw J.H."/>
            <person name="Jorgensen S.L."/>
            <person name="Zaremba-Niedzwiedzka K."/>
            <person name="Martijn J."/>
            <person name="Lind A.E."/>
            <person name="van Eijk R."/>
            <person name="Schleper C."/>
            <person name="Guy L."/>
            <person name="Ettema T.J."/>
        </authorList>
    </citation>
    <scope>NUCLEOTIDE SEQUENCE</scope>
</reference>
<sequence length="72" mass="8419">MNPEDDFQWTEMDGPMPKYLICQRDGEVLVHVGFADSIEQAECIMNMLRPGDHWSPAIHDLDKMLRESNAWR</sequence>
<name>A0A0F9SG74_9ZZZZ</name>
<proteinExistence type="predicted"/>
<gene>
    <name evidence="1" type="ORF">LCGC14_0475370</name>
</gene>
<dbReference type="AlphaFoldDB" id="A0A0F9SG74"/>
<dbReference type="EMBL" id="LAZR01000511">
    <property type="protein sequence ID" value="KKN66059.1"/>
    <property type="molecule type" value="Genomic_DNA"/>
</dbReference>
<comment type="caution">
    <text evidence="1">The sequence shown here is derived from an EMBL/GenBank/DDBJ whole genome shotgun (WGS) entry which is preliminary data.</text>
</comment>
<accession>A0A0F9SG74</accession>
<evidence type="ECO:0000313" key="1">
    <source>
        <dbReference type="EMBL" id="KKN66059.1"/>
    </source>
</evidence>
<organism evidence="1">
    <name type="scientific">marine sediment metagenome</name>
    <dbReference type="NCBI Taxonomy" id="412755"/>
    <lineage>
        <taxon>unclassified sequences</taxon>
        <taxon>metagenomes</taxon>
        <taxon>ecological metagenomes</taxon>
    </lineage>
</organism>